<accession>A0AAD5LJW0</accession>
<feature type="compositionally biased region" description="Polar residues" evidence="1">
    <location>
        <begin position="13"/>
        <end position="23"/>
    </location>
</feature>
<feature type="compositionally biased region" description="Basic and acidic residues" evidence="1">
    <location>
        <begin position="115"/>
        <end position="128"/>
    </location>
</feature>
<evidence type="ECO:0000313" key="3">
    <source>
        <dbReference type="Proteomes" id="UP000820818"/>
    </source>
</evidence>
<organism evidence="2 3">
    <name type="scientific">Daphnia sinensis</name>
    <dbReference type="NCBI Taxonomy" id="1820382"/>
    <lineage>
        <taxon>Eukaryota</taxon>
        <taxon>Metazoa</taxon>
        <taxon>Ecdysozoa</taxon>
        <taxon>Arthropoda</taxon>
        <taxon>Crustacea</taxon>
        <taxon>Branchiopoda</taxon>
        <taxon>Diplostraca</taxon>
        <taxon>Cladocera</taxon>
        <taxon>Anomopoda</taxon>
        <taxon>Daphniidae</taxon>
        <taxon>Daphnia</taxon>
        <taxon>Daphnia similis group</taxon>
    </lineage>
</organism>
<proteinExistence type="predicted"/>
<dbReference type="EMBL" id="WJBH02000001">
    <property type="protein sequence ID" value="KAI9564071.1"/>
    <property type="molecule type" value="Genomic_DNA"/>
</dbReference>
<comment type="caution">
    <text evidence="2">The sequence shown here is derived from an EMBL/GenBank/DDBJ whole genome shotgun (WGS) entry which is preliminary data.</text>
</comment>
<dbReference type="Proteomes" id="UP000820818">
    <property type="component" value="Linkage Group LG1"/>
</dbReference>
<evidence type="ECO:0000256" key="1">
    <source>
        <dbReference type="SAM" id="MobiDB-lite"/>
    </source>
</evidence>
<feature type="region of interest" description="Disordered" evidence="1">
    <location>
        <begin position="1"/>
        <end position="128"/>
    </location>
</feature>
<name>A0AAD5LJW0_9CRUS</name>
<evidence type="ECO:0000313" key="2">
    <source>
        <dbReference type="EMBL" id="KAI9564071.1"/>
    </source>
</evidence>
<feature type="compositionally biased region" description="Polar residues" evidence="1">
    <location>
        <begin position="80"/>
        <end position="93"/>
    </location>
</feature>
<protein>
    <submittedName>
        <fullName evidence="2">Uncharacterized protein</fullName>
    </submittedName>
</protein>
<feature type="compositionally biased region" description="Basic and acidic residues" evidence="1">
    <location>
        <begin position="36"/>
        <end position="51"/>
    </location>
</feature>
<dbReference type="AlphaFoldDB" id="A0AAD5LJW0"/>
<reference evidence="2 3" key="1">
    <citation type="submission" date="2022-05" db="EMBL/GenBank/DDBJ databases">
        <title>A multi-omics perspective on studying reproductive biology in Daphnia sinensis.</title>
        <authorList>
            <person name="Jia J."/>
        </authorList>
    </citation>
    <scope>NUCLEOTIDE SEQUENCE [LARGE SCALE GENOMIC DNA]</scope>
    <source>
        <strain evidence="2 3">WSL</strain>
    </source>
</reference>
<keyword evidence="3" id="KW-1185">Reference proteome</keyword>
<gene>
    <name evidence="2" type="ORF">GHT06_007809</name>
</gene>
<sequence>MIRRRGLWRVVNVDQTARGSTGPDSRGEGDSTGPDSRWEGDSTGPDGEKSMGPEGELMGRRRVVRWDTMVNRSGERDSTQFEVQNPQVSQPDETANGLKGRVRKLAGGTRQRVVRRADSERKLKGGIS</sequence>